<gene>
    <name evidence="2" type="ORF">GCM10007924_32680</name>
</gene>
<keyword evidence="2" id="KW-0808">Transferase</keyword>
<proteinExistence type="predicted"/>
<comment type="caution">
    <text evidence="2">The sequence shown here is derived from an EMBL/GenBank/DDBJ whole genome shotgun (WGS) entry which is preliminary data.</text>
</comment>
<dbReference type="EMBL" id="BSNF01000010">
    <property type="protein sequence ID" value="GLQ08046.1"/>
    <property type="molecule type" value="Genomic_DNA"/>
</dbReference>
<dbReference type="Pfam" id="PF13649">
    <property type="entry name" value="Methyltransf_25"/>
    <property type="match status" value="1"/>
</dbReference>
<dbReference type="RefSeq" id="WP_169560115.1">
    <property type="nucleotide sequence ID" value="NZ_BSNF01000010.1"/>
</dbReference>
<dbReference type="CDD" id="cd02440">
    <property type="entry name" value="AdoMet_MTases"/>
    <property type="match status" value="1"/>
</dbReference>
<evidence type="ECO:0000313" key="3">
    <source>
        <dbReference type="Proteomes" id="UP001161409"/>
    </source>
</evidence>
<accession>A0ABQ5U9E1</accession>
<dbReference type="InterPro" id="IPR041698">
    <property type="entry name" value="Methyltransf_25"/>
</dbReference>
<dbReference type="InterPro" id="IPR029063">
    <property type="entry name" value="SAM-dependent_MTases_sf"/>
</dbReference>
<dbReference type="GO" id="GO:0008168">
    <property type="term" value="F:methyltransferase activity"/>
    <property type="evidence" value="ECO:0007669"/>
    <property type="project" value="UniProtKB-KW"/>
</dbReference>
<evidence type="ECO:0000313" key="2">
    <source>
        <dbReference type="EMBL" id="GLQ08046.1"/>
    </source>
</evidence>
<organism evidence="2 3">
    <name type="scientific">Sneathiella chinensis</name>
    <dbReference type="NCBI Taxonomy" id="349750"/>
    <lineage>
        <taxon>Bacteria</taxon>
        <taxon>Pseudomonadati</taxon>
        <taxon>Pseudomonadota</taxon>
        <taxon>Alphaproteobacteria</taxon>
        <taxon>Sneathiellales</taxon>
        <taxon>Sneathiellaceae</taxon>
        <taxon>Sneathiella</taxon>
    </lineage>
</organism>
<reference evidence="2" key="1">
    <citation type="journal article" date="2014" name="Int. J. Syst. Evol. Microbiol.">
        <title>Complete genome of a new Firmicutes species belonging to the dominant human colonic microbiota ('Ruminococcus bicirculans') reveals two chromosomes and a selective capacity to utilize plant glucans.</title>
        <authorList>
            <consortium name="NISC Comparative Sequencing Program"/>
            <person name="Wegmann U."/>
            <person name="Louis P."/>
            <person name="Goesmann A."/>
            <person name="Henrissat B."/>
            <person name="Duncan S.H."/>
            <person name="Flint H.J."/>
        </authorList>
    </citation>
    <scope>NUCLEOTIDE SEQUENCE</scope>
    <source>
        <strain evidence="2">NBRC 103408</strain>
    </source>
</reference>
<dbReference type="Proteomes" id="UP001161409">
    <property type="component" value="Unassembled WGS sequence"/>
</dbReference>
<reference evidence="2" key="2">
    <citation type="submission" date="2023-01" db="EMBL/GenBank/DDBJ databases">
        <title>Draft genome sequence of Sneathiella chinensis strain NBRC 103408.</title>
        <authorList>
            <person name="Sun Q."/>
            <person name="Mori K."/>
        </authorList>
    </citation>
    <scope>NUCLEOTIDE SEQUENCE</scope>
    <source>
        <strain evidence="2">NBRC 103408</strain>
    </source>
</reference>
<keyword evidence="2" id="KW-0489">Methyltransferase</keyword>
<name>A0ABQ5U9E1_9PROT</name>
<evidence type="ECO:0000259" key="1">
    <source>
        <dbReference type="Pfam" id="PF13649"/>
    </source>
</evidence>
<dbReference type="Gene3D" id="3.40.50.150">
    <property type="entry name" value="Vaccinia Virus protein VP39"/>
    <property type="match status" value="1"/>
</dbReference>
<keyword evidence="3" id="KW-1185">Reference proteome</keyword>
<feature type="domain" description="Methyltransferase" evidence="1">
    <location>
        <begin position="21"/>
        <end position="104"/>
    </location>
</feature>
<dbReference type="GO" id="GO:0032259">
    <property type="term" value="P:methylation"/>
    <property type="evidence" value="ECO:0007669"/>
    <property type="project" value="UniProtKB-KW"/>
</dbReference>
<protein>
    <submittedName>
        <fullName evidence="2">SAM-dependent methyltransferase</fullName>
    </submittedName>
</protein>
<sequence>MSDVSEWVRKHMPLIPAGGQVLDLACGGGRHTALLLSGGYGVTAVDIDVHAVGALSHKALTIVEADLEAGGWPFGPERFDGIVVTNYLWRPLFEDIRGSLKQGGVVIYETFAVGNEAFGRPRNPDFLLREGELKDMFSGFEILDYRHGPVGQPKPAVTQGIAARKR</sequence>
<dbReference type="SUPFAM" id="SSF53335">
    <property type="entry name" value="S-adenosyl-L-methionine-dependent methyltransferases"/>
    <property type="match status" value="1"/>
</dbReference>